<dbReference type="InterPro" id="IPR002102">
    <property type="entry name" value="Cohesin_dom"/>
</dbReference>
<evidence type="ECO:0000313" key="4">
    <source>
        <dbReference type="EMBL" id="MDT8999728.1"/>
    </source>
</evidence>
<dbReference type="InterPro" id="IPR008965">
    <property type="entry name" value="CBM2/CBM3_carb-bd_dom_sf"/>
</dbReference>
<reference evidence="4" key="1">
    <citation type="submission" date="2023-09" db="EMBL/GenBank/DDBJ databases">
        <title>Paucibacter sp. APW11 Genome sequencing and assembly.</title>
        <authorList>
            <person name="Kim I."/>
        </authorList>
    </citation>
    <scope>NUCLEOTIDE SEQUENCE</scope>
    <source>
        <strain evidence="4">APW11</strain>
    </source>
</reference>
<keyword evidence="1" id="KW-0732">Signal</keyword>
<proteinExistence type="predicted"/>
<evidence type="ECO:0000259" key="2">
    <source>
        <dbReference type="Pfam" id="PF00963"/>
    </source>
</evidence>
<name>A0ABU3PC53_9BURK</name>
<dbReference type="Pfam" id="PF07589">
    <property type="entry name" value="PEP-CTERM"/>
    <property type="match status" value="1"/>
</dbReference>
<gene>
    <name evidence="4" type="ORF">RQP53_10660</name>
</gene>
<dbReference type="Pfam" id="PF00963">
    <property type="entry name" value="Cohesin"/>
    <property type="match status" value="1"/>
</dbReference>
<protein>
    <submittedName>
        <fullName evidence="4">Cohesin domain-containing protein</fullName>
    </submittedName>
</protein>
<dbReference type="RefSeq" id="WP_315650285.1">
    <property type="nucleotide sequence ID" value="NZ_JAVXZY010000003.1"/>
</dbReference>
<feature type="domain" description="Cohesin" evidence="2">
    <location>
        <begin position="41"/>
        <end position="159"/>
    </location>
</feature>
<accession>A0ABU3PC53</accession>
<comment type="caution">
    <text evidence="4">The sequence shown here is derived from an EMBL/GenBank/DDBJ whole genome shotgun (WGS) entry which is preliminary data.</text>
</comment>
<evidence type="ECO:0000259" key="3">
    <source>
        <dbReference type="Pfam" id="PF07589"/>
    </source>
</evidence>
<dbReference type="EMBL" id="JAVXZY010000003">
    <property type="protein sequence ID" value="MDT8999728.1"/>
    <property type="molecule type" value="Genomic_DNA"/>
</dbReference>
<dbReference type="CDD" id="cd08547">
    <property type="entry name" value="Type_II_cohesin"/>
    <property type="match status" value="1"/>
</dbReference>
<sequence>MKRQFAWKKTSLAMGLALGLLSGQALAADPVLSLSATPDPAQLGSVLDVDVLISGVADLYGYQFSLNFDPTIFQAASVSQGSFLSSGGSTFGDVGIVDNGSGSVSFVFNTLVGAVPGVNGNGQLARLSFNVIARGNSTLQFSDVLLADSNANAINVNVQSLNVQVVPEPASALLLGLGLAGLVATAKRRRNADAQA</sequence>
<dbReference type="Gene3D" id="2.60.40.680">
    <property type="match status" value="1"/>
</dbReference>
<keyword evidence="5" id="KW-1185">Reference proteome</keyword>
<evidence type="ECO:0000256" key="1">
    <source>
        <dbReference type="SAM" id="SignalP"/>
    </source>
</evidence>
<dbReference type="NCBIfam" id="TIGR02595">
    <property type="entry name" value="PEP_CTERM"/>
    <property type="match status" value="1"/>
</dbReference>
<organism evidence="4 5">
    <name type="scientific">Roseateles aquae</name>
    <dbReference type="NCBI Taxonomy" id="3077235"/>
    <lineage>
        <taxon>Bacteria</taxon>
        <taxon>Pseudomonadati</taxon>
        <taxon>Pseudomonadota</taxon>
        <taxon>Betaproteobacteria</taxon>
        <taxon>Burkholderiales</taxon>
        <taxon>Sphaerotilaceae</taxon>
        <taxon>Roseateles</taxon>
    </lineage>
</organism>
<evidence type="ECO:0000313" key="5">
    <source>
        <dbReference type="Proteomes" id="UP001246372"/>
    </source>
</evidence>
<feature type="domain" description="Ice-binding protein C-terminal" evidence="3">
    <location>
        <begin position="166"/>
        <end position="189"/>
    </location>
</feature>
<dbReference type="SUPFAM" id="SSF49384">
    <property type="entry name" value="Carbohydrate-binding domain"/>
    <property type="match status" value="1"/>
</dbReference>
<feature type="chain" id="PRO_5046550843" evidence="1">
    <location>
        <begin position="28"/>
        <end position="196"/>
    </location>
</feature>
<feature type="signal peptide" evidence="1">
    <location>
        <begin position="1"/>
        <end position="27"/>
    </location>
</feature>
<dbReference type="InterPro" id="IPR013424">
    <property type="entry name" value="Ice-binding_C"/>
</dbReference>
<dbReference type="Proteomes" id="UP001246372">
    <property type="component" value="Unassembled WGS sequence"/>
</dbReference>